<evidence type="ECO:0008006" key="5">
    <source>
        <dbReference type="Google" id="ProtNLM"/>
    </source>
</evidence>
<gene>
    <name evidence="3" type="ORF">FF38_13061</name>
</gene>
<proteinExistence type="predicted"/>
<dbReference type="SFLD" id="SFLDS00019">
    <property type="entry name" value="Glutathione_Transferase_(cytos"/>
    <property type="match status" value="1"/>
</dbReference>
<evidence type="ECO:0000259" key="2">
    <source>
        <dbReference type="PROSITE" id="PS50405"/>
    </source>
</evidence>
<dbReference type="Pfam" id="PF13417">
    <property type="entry name" value="GST_N_3"/>
    <property type="match status" value="1"/>
</dbReference>
<dbReference type="InterPro" id="IPR010987">
    <property type="entry name" value="Glutathione-S-Trfase_C-like"/>
</dbReference>
<reference evidence="3 4" key="1">
    <citation type="journal article" date="2015" name="Nat. Commun.">
        <title>Lucilia cuprina genome unlocks parasitic fly biology to underpin future interventions.</title>
        <authorList>
            <person name="Anstead C.A."/>
            <person name="Korhonen P.K."/>
            <person name="Young N.D."/>
            <person name="Hall R.S."/>
            <person name="Jex A.R."/>
            <person name="Murali S.C."/>
            <person name="Hughes D.S."/>
            <person name="Lee S.F."/>
            <person name="Perry T."/>
            <person name="Stroehlein A.J."/>
            <person name="Ansell B.R."/>
            <person name="Breugelmans B."/>
            <person name="Hofmann A."/>
            <person name="Qu J."/>
            <person name="Dugan S."/>
            <person name="Lee S.L."/>
            <person name="Chao H."/>
            <person name="Dinh H."/>
            <person name="Han Y."/>
            <person name="Doddapaneni H.V."/>
            <person name="Worley K.C."/>
            <person name="Muzny D.M."/>
            <person name="Ioannidis P."/>
            <person name="Waterhouse R.M."/>
            <person name="Zdobnov E.M."/>
            <person name="James P.J."/>
            <person name="Bagnall N.H."/>
            <person name="Kotze A.C."/>
            <person name="Gibbs R.A."/>
            <person name="Richards S."/>
            <person name="Batterham P."/>
            <person name="Gasser R.B."/>
        </authorList>
    </citation>
    <scope>NUCLEOTIDE SEQUENCE [LARGE SCALE GENOMIC DNA]</scope>
    <source>
        <strain evidence="3 4">LS</strain>
        <tissue evidence="3">Full body</tissue>
    </source>
</reference>
<feature type="domain" description="GST N-terminal" evidence="1">
    <location>
        <begin position="10"/>
        <end position="91"/>
    </location>
</feature>
<dbReference type="CDD" id="cd03045">
    <property type="entry name" value="GST_N_Delta_Epsilon"/>
    <property type="match status" value="1"/>
</dbReference>
<comment type="caution">
    <text evidence="3">The sequence shown here is derived from an EMBL/GenBank/DDBJ whole genome shotgun (WGS) entry which is preliminary data.</text>
</comment>
<dbReference type="InterPro" id="IPR036282">
    <property type="entry name" value="Glutathione-S-Trfase_C_sf"/>
</dbReference>
<dbReference type="EMBL" id="JRES01001005">
    <property type="protein sequence ID" value="KNC26194.1"/>
    <property type="molecule type" value="Genomic_DNA"/>
</dbReference>
<dbReference type="Pfam" id="PF00043">
    <property type="entry name" value="GST_C"/>
    <property type="match status" value="1"/>
</dbReference>
<feature type="non-terminal residue" evidence="3">
    <location>
        <position position="1"/>
    </location>
</feature>
<dbReference type="PROSITE" id="PS50404">
    <property type="entry name" value="GST_NTER"/>
    <property type="match status" value="1"/>
</dbReference>
<dbReference type="SFLD" id="SFLDG01153">
    <property type="entry name" value="Main.4:_Theta-like"/>
    <property type="match status" value="1"/>
</dbReference>
<dbReference type="AlphaFoldDB" id="A0A0L0C3Y8"/>
<dbReference type="GO" id="GO:0004364">
    <property type="term" value="F:glutathione transferase activity"/>
    <property type="evidence" value="ECO:0007669"/>
    <property type="project" value="TreeGrafter"/>
</dbReference>
<dbReference type="PROSITE" id="PS50405">
    <property type="entry name" value="GST_CTER"/>
    <property type="match status" value="1"/>
</dbReference>
<evidence type="ECO:0000313" key="3">
    <source>
        <dbReference type="EMBL" id="KNC26194.1"/>
    </source>
</evidence>
<dbReference type="InterPro" id="IPR036249">
    <property type="entry name" value="Thioredoxin-like_sf"/>
</dbReference>
<sequence>KVFLIPAKMSKPVLYYTPRSPPCRAVLLTAAALGVDLDLRPMNLKEGDHLTPEFLKLNPLHTIPVLDDNGVVITDSHVICSYLADKYAVDETLYPKDKLQRMKVDARLYFDCGHLFPRARLMVEPVIYFGADNIAQEKVAYMQKAYDGLEKCLTSSKYLCGEDLTIADLCCIASVSTAMLFAPIEEEKFPNLKAWVDRLAELPYYKKNNQEGADILYKFVQEKMEENKKAKSA</sequence>
<dbReference type="FunFam" id="1.20.1050.10:FF:000007">
    <property type="entry name" value="Glutathione S-transferase 1-1"/>
    <property type="match status" value="1"/>
</dbReference>
<accession>A0A0L0C3Y8</accession>
<dbReference type="Gene3D" id="1.20.1050.10">
    <property type="match status" value="1"/>
</dbReference>
<dbReference type="InterPro" id="IPR040079">
    <property type="entry name" value="Glutathione_S-Trfase"/>
</dbReference>
<dbReference type="PANTHER" id="PTHR43969">
    <property type="entry name" value="GLUTATHIONE S TRANSFERASE D10, ISOFORM A-RELATED"/>
    <property type="match status" value="1"/>
</dbReference>
<dbReference type="SUPFAM" id="SSF47616">
    <property type="entry name" value="GST C-terminal domain-like"/>
    <property type="match status" value="1"/>
</dbReference>
<dbReference type="FunFam" id="3.40.30.10:FF:000208">
    <property type="entry name" value="glutathione S-transferase 1"/>
    <property type="match status" value="1"/>
</dbReference>
<dbReference type="InterPro" id="IPR004046">
    <property type="entry name" value="GST_C"/>
</dbReference>
<dbReference type="Proteomes" id="UP000037069">
    <property type="component" value="Unassembled WGS sequence"/>
</dbReference>
<dbReference type="PANTHER" id="PTHR43969:SF3">
    <property type="entry name" value="GLUTATHIONE S TRANSFERASE E11, ISOFORM A-RELATED"/>
    <property type="match status" value="1"/>
</dbReference>
<dbReference type="OrthoDB" id="2309723at2759"/>
<dbReference type="CDD" id="cd03177">
    <property type="entry name" value="GST_C_Delta_Epsilon"/>
    <property type="match status" value="1"/>
</dbReference>
<keyword evidence="4" id="KW-1185">Reference proteome</keyword>
<dbReference type="OMA" id="CLASGPY"/>
<dbReference type="InterPro" id="IPR004045">
    <property type="entry name" value="Glutathione_S-Trfase_N"/>
</dbReference>
<name>A0A0L0C3Y8_LUCCU</name>
<dbReference type="SUPFAM" id="SSF52833">
    <property type="entry name" value="Thioredoxin-like"/>
    <property type="match status" value="1"/>
</dbReference>
<dbReference type="GO" id="GO:0006749">
    <property type="term" value="P:glutathione metabolic process"/>
    <property type="evidence" value="ECO:0007669"/>
    <property type="project" value="TreeGrafter"/>
</dbReference>
<dbReference type="STRING" id="7375.A0A0L0C3Y8"/>
<dbReference type="SFLD" id="SFLDG00358">
    <property type="entry name" value="Main_(cytGST)"/>
    <property type="match status" value="1"/>
</dbReference>
<evidence type="ECO:0000259" key="1">
    <source>
        <dbReference type="PROSITE" id="PS50404"/>
    </source>
</evidence>
<evidence type="ECO:0000313" key="4">
    <source>
        <dbReference type="Proteomes" id="UP000037069"/>
    </source>
</evidence>
<organism evidence="3 4">
    <name type="scientific">Lucilia cuprina</name>
    <name type="common">Green bottle fly</name>
    <name type="synonym">Australian sheep blowfly</name>
    <dbReference type="NCBI Taxonomy" id="7375"/>
    <lineage>
        <taxon>Eukaryota</taxon>
        <taxon>Metazoa</taxon>
        <taxon>Ecdysozoa</taxon>
        <taxon>Arthropoda</taxon>
        <taxon>Hexapoda</taxon>
        <taxon>Insecta</taxon>
        <taxon>Pterygota</taxon>
        <taxon>Neoptera</taxon>
        <taxon>Endopterygota</taxon>
        <taxon>Diptera</taxon>
        <taxon>Brachycera</taxon>
        <taxon>Muscomorpha</taxon>
        <taxon>Oestroidea</taxon>
        <taxon>Calliphoridae</taxon>
        <taxon>Luciliinae</taxon>
        <taxon>Lucilia</taxon>
    </lineage>
</organism>
<feature type="domain" description="GST C-terminal" evidence="2">
    <location>
        <begin position="97"/>
        <end position="219"/>
    </location>
</feature>
<dbReference type="Gene3D" id="3.40.30.10">
    <property type="entry name" value="Glutaredoxin"/>
    <property type="match status" value="1"/>
</dbReference>
<protein>
    <recommendedName>
        <fullName evidence="5">Glutathione S-transferase 1</fullName>
    </recommendedName>
</protein>